<evidence type="ECO:0000313" key="11">
    <source>
        <dbReference type="Proteomes" id="UP000734854"/>
    </source>
</evidence>
<evidence type="ECO:0000256" key="6">
    <source>
        <dbReference type="ARBA" id="ARBA00023136"/>
    </source>
</evidence>
<name>A0A8J5KBC4_ZINOF</name>
<accession>A0A8J5KBC4</accession>
<comment type="caution">
    <text evidence="10">The sequence shown here is derived from an EMBL/GenBank/DDBJ whole genome shotgun (WGS) entry which is preliminary data.</text>
</comment>
<feature type="transmembrane region" description="Helical" evidence="7">
    <location>
        <begin position="178"/>
        <end position="196"/>
    </location>
</feature>
<evidence type="ECO:0000256" key="2">
    <source>
        <dbReference type="ARBA" id="ARBA00008880"/>
    </source>
</evidence>
<dbReference type="InterPro" id="IPR013784">
    <property type="entry name" value="Carb-bd-like_fold"/>
</dbReference>
<evidence type="ECO:0000313" key="10">
    <source>
        <dbReference type="EMBL" id="KAG6475981.1"/>
    </source>
</evidence>
<dbReference type="EMBL" id="JACMSC010000018">
    <property type="protein sequence ID" value="KAG6475981.1"/>
    <property type="molecule type" value="Genomic_DNA"/>
</dbReference>
<evidence type="ECO:0000256" key="5">
    <source>
        <dbReference type="ARBA" id="ARBA00022989"/>
    </source>
</evidence>
<protein>
    <recommendedName>
        <fullName evidence="9">ER membrane protein complex subunit 7 beta-sandwich domain-containing protein</fullName>
    </recommendedName>
</protein>
<keyword evidence="11" id="KW-1185">Reference proteome</keyword>
<keyword evidence="4 8" id="KW-0732">Signal</keyword>
<evidence type="ECO:0000256" key="7">
    <source>
        <dbReference type="SAM" id="Phobius"/>
    </source>
</evidence>
<proteinExistence type="inferred from homology"/>
<evidence type="ECO:0000256" key="3">
    <source>
        <dbReference type="ARBA" id="ARBA00022692"/>
    </source>
</evidence>
<evidence type="ECO:0000256" key="1">
    <source>
        <dbReference type="ARBA" id="ARBA00004167"/>
    </source>
</evidence>
<dbReference type="Proteomes" id="UP000734854">
    <property type="component" value="Unassembled WGS sequence"/>
</dbReference>
<dbReference type="InterPro" id="IPR039163">
    <property type="entry name" value="EMC7"/>
</dbReference>
<keyword evidence="6 7" id="KW-0472">Membrane</keyword>
<feature type="signal peptide" evidence="8">
    <location>
        <begin position="1"/>
        <end position="30"/>
    </location>
</feature>
<reference evidence="10 11" key="1">
    <citation type="submission" date="2020-08" db="EMBL/GenBank/DDBJ databases">
        <title>Plant Genome Project.</title>
        <authorList>
            <person name="Zhang R.-G."/>
        </authorList>
    </citation>
    <scope>NUCLEOTIDE SEQUENCE [LARGE SCALE GENOMIC DNA]</scope>
    <source>
        <tissue evidence="10">Rhizome</tissue>
    </source>
</reference>
<feature type="chain" id="PRO_5035166959" description="ER membrane protein complex subunit 7 beta-sandwich domain-containing protein" evidence="8">
    <location>
        <begin position="31"/>
        <end position="227"/>
    </location>
</feature>
<evidence type="ECO:0000256" key="4">
    <source>
        <dbReference type="ARBA" id="ARBA00022729"/>
    </source>
</evidence>
<dbReference type="GO" id="GO:0072546">
    <property type="term" value="C:EMC complex"/>
    <property type="evidence" value="ECO:0007669"/>
    <property type="project" value="TreeGrafter"/>
</dbReference>
<evidence type="ECO:0000256" key="8">
    <source>
        <dbReference type="SAM" id="SignalP"/>
    </source>
</evidence>
<feature type="domain" description="ER membrane protein complex subunit 7 beta-sandwich" evidence="9">
    <location>
        <begin position="72"/>
        <end position="181"/>
    </location>
</feature>
<keyword evidence="3 7" id="KW-0812">Transmembrane</keyword>
<evidence type="ECO:0000259" key="9">
    <source>
        <dbReference type="Pfam" id="PF09430"/>
    </source>
</evidence>
<gene>
    <name evidence="10" type="ORF">ZIOFF_065215</name>
</gene>
<organism evidence="10 11">
    <name type="scientific">Zingiber officinale</name>
    <name type="common">Ginger</name>
    <name type="synonym">Amomum zingiber</name>
    <dbReference type="NCBI Taxonomy" id="94328"/>
    <lineage>
        <taxon>Eukaryota</taxon>
        <taxon>Viridiplantae</taxon>
        <taxon>Streptophyta</taxon>
        <taxon>Embryophyta</taxon>
        <taxon>Tracheophyta</taxon>
        <taxon>Spermatophyta</taxon>
        <taxon>Magnoliopsida</taxon>
        <taxon>Liliopsida</taxon>
        <taxon>Zingiberales</taxon>
        <taxon>Zingiberaceae</taxon>
        <taxon>Zingiber</taxon>
    </lineage>
</organism>
<dbReference type="PANTHER" id="PTHR13605">
    <property type="entry name" value="ER MEMBRANE PROTEIN COMPLEX SUBUNIT 7"/>
    <property type="match status" value="1"/>
</dbReference>
<keyword evidence="5 7" id="KW-1133">Transmembrane helix</keyword>
<dbReference type="AlphaFoldDB" id="A0A8J5KBC4"/>
<comment type="subcellular location">
    <subcellularLocation>
        <location evidence="1">Membrane</location>
        <topology evidence="1">Single-pass membrane protein</topology>
    </subcellularLocation>
</comment>
<dbReference type="SUPFAM" id="SSF49452">
    <property type="entry name" value="Starch-binding domain-like"/>
    <property type="match status" value="1"/>
</dbReference>
<dbReference type="Pfam" id="PF09430">
    <property type="entry name" value="EMC7_beta-sandw"/>
    <property type="match status" value="1"/>
</dbReference>
<dbReference type="GO" id="GO:0030246">
    <property type="term" value="F:carbohydrate binding"/>
    <property type="evidence" value="ECO:0007669"/>
    <property type="project" value="InterPro"/>
</dbReference>
<dbReference type="PANTHER" id="PTHR13605:SF4">
    <property type="entry name" value="ER MEMBRANE PROTEIN COMPLEX SUBUNIT 7"/>
    <property type="match status" value="1"/>
</dbReference>
<comment type="similarity">
    <text evidence="2">Belongs to the EMC7 family.</text>
</comment>
<dbReference type="InterPro" id="IPR019008">
    <property type="entry name" value="Beta_sandwich_EMC7"/>
</dbReference>
<sequence>MRSAGAMAATSVSSPAAILLLALFFSYILAWTVAAGASSDDGYTIAGRVKLGESNHCLSLLGKTPKEFGHSSKLTNAKVILNGGQSITFTRADGYFSLYPLERHNVPSGTHLIEVAELGYFFSPVRVDISARNPGNIHAALTENRKVLYELILEPLREEQYYEIREAFSIWSVVKSPMGLMLGFTLLVIFVMPKLMDSIDPEEMKRAQEEMRAQGIPSISNMLARAS</sequence>